<keyword evidence="2" id="KW-1185">Reference proteome</keyword>
<sequence length="43" mass="5113">MTSEMRNQHSFCLKSVGILSPRLTNAMCTFTQRERKKRSYYLV</sequence>
<dbReference type="EnsemblPlants" id="AET5Gv20428100.2">
    <property type="protein sequence ID" value="AET5Gv20428100.2"/>
    <property type="gene ID" value="AET5Gv20428100"/>
</dbReference>
<reference evidence="1" key="3">
    <citation type="journal article" date="2017" name="Nature">
        <title>Genome sequence of the progenitor of the wheat D genome Aegilops tauschii.</title>
        <authorList>
            <person name="Luo M.C."/>
            <person name="Gu Y.Q."/>
            <person name="Puiu D."/>
            <person name="Wang H."/>
            <person name="Twardziok S.O."/>
            <person name="Deal K.R."/>
            <person name="Huo N."/>
            <person name="Zhu T."/>
            <person name="Wang L."/>
            <person name="Wang Y."/>
            <person name="McGuire P.E."/>
            <person name="Liu S."/>
            <person name="Long H."/>
            <person name="Ramasamy R.K."/>
            <person name="Rodriguez J.C."/>
            <person name="Van S.L."/>
            <person name="Yuan L."/>
            <person name="Wang Z."/>
            <person name="Xia Z."/>
            <person name="Xiao L."/>
            <person name="Anderson O.D."/>
            <person name="Ouyang S."/>
            <person name="Liang Y."/>
            <person name="Zimin A.V."/>
            <person name="Pertea G."/>
            <person name="Qi P."/>
            <person name="Bennetzen J.L."/>
            <person name="Dai X."/>
            <person name="Dawson M.W."/>
            <person name="Muller H.G."/>
            <person name="Kugler K."/>
            <person name="Rivarola-Duarte L."/>
            <person name="Spannagl M."/>
            <person name="Mayer K.F.X."/>
            <person name="Lu F.H."/>
            <person name="Bevan M.W."/>
            <person name="Leroy P."/>
            <person name="Li P."/>
            <person name="You F.M."/>
            <person name="Sun Q."/>
            <person name="Liu Z."/>
            <person name="Lyons E."/>
            <person name="Wicker T."/>
            <person name="Salzberg S.L."/>
            <person name="Devos K.M."/>
            <person name="Dvorak J."/>
        </authorList>
    </citation>
    <scope>NUCLEOTIDE SEQUENCE [LARGE SCALE GENOMIC DNA]</scope>
    <source>
        <strain evidence="1">cv. AL8/78</strain>
    </source>
</reference>
<dbReference type="AlphaFoldDB" id="A0A453KJ40"/>
<reference evidence="1" key="5">
    <citation type="journal article" date="2021" name="G3 (Bethesda)">
        <title>Aegilops tauschii genome assembly Aet v5.0 features greater sequence contiguity and improved annotation.</title>
        <authorList>
            <person name="Wang L."/>
            <person name="Zhu T."/>
            <person name="Rodriguez J.C."/>
            <person name="Deal K.R."/>
            <person name="Dubcovsky J."/>
            <person name="McGuire P.E."/>
            <person name="Lux T."/>
            <person name="Spannagl M."/>
            <person name="Mayer K.F.X."/>
            <person name="Baldrich P."/>
            <person name="Meyers B.C."/>
            <person name="Huo N."/>
            <person name="Gu Y.Q."/>
            <person name="Zhou H."/>
            <person name="Devos K.M."/>
            <person name="Bennetzen J.L."/>
            <person name="Unver T."/>
            <person name="Budak H."/>
            <person name="Gulick P.J."/>
            <person name="Galiba G."/>
            <person name="Kalapos B."/>
            <person name="Nelson D.R."/>
            <person name="Li P."/>
            <person name="You F.M."/>
            <person name="Luo M.C."/>
            <person name="Dvorak J."/>
        </authorList>
    </citation>
    <scope>NUCLEOTIDE SEQUENCE [LARGE SCALE GENOMIC DNA]</scope>
    <source>
        <strain evidence="1">cv. AL8/78</strain>
    </source>
</reference>
<reference evidence="2" key="2">
    <citation type="journal article" date="2017" name="Nat. Plants">
        <title>The Aegilops tauschii genome reveals multiple impacts of transposons.</title>
        <authorList>
            <person name="Zhao G."/>
            <person name="Zou C."/>
            <person name="Li K."/>
            <person name="Wang K."/>
            <person name="Li T."/>
            <person name="Gao L."/>
            <person name="Zhang X."/>
            <person name="Wang H."/>
            <person name="Yang Z."/>
            <person name="Liu X."/>
            <person name="Jiang W."/>
            <person name="Mao L."/>
            <person name="Kong X."/>
            <person name="Jiao Y."/>
            <person name="Jia J."/>
        </authorList>
    </citation>
    <scope>NUCLEOTIDE SEQUENCE [LARGE SCALE GENOMIC DNA]</scope>
    <source>
        <strain evidence="2">cv. AL8/78</strain>
    </source>
</reference>
<organism evidence="1 2">
    <name type="scientific">Aegilops tauschii subsp. strangulata</name>
    <name type="common">Goatgrass</name>
    <dbReference type="NCBI Taxonomy" id="200361"/>
    <lineage>
        <taxon>Eukaryota</taxon>
        <taxon>Viridiplantae</taxon>
        <taxon>Streptophyta</taxon>
        <taxon>Embryophyta</taxon>
        <taxon>Tracheophyta</taxon>
        <taxon>Spermatophyta</taxon>
        <taxon>Magnoliopsida</taxon>
        <taxon>Liliopsida</taxon>
        <taxon>Poales</taxon>
        <taxon>Poaceae</taxon>
        <taxon>BOP clade</taxon>
        <taxon>Pooideae</taxon>
        <taxon>Triticodae</taxon>
        <taxon>Triticeae</taxon>
        <taxon>Triticinae</taxon>
        <taxon>Aegilops</taxon>
    </lineage>
</organism>
<evidence type="ECO:0000313" key="1">
    <source>
        <dbReference type="EnsemblPlants" id="AET5Gv20428100.2"/>
    </source>
</evidence>
<reference evidence="2" key="1">
    <citation type="journal article" date="2014" name="Science">
        <title>Ancient hybridizations among the ancestral genomes of bread wheat.</title>
        <authorList>
            <consortium name="International Wheat Genome Sequencing Consortium,"/>
            <person name="Marcussen T."/>
            <person name="Sandve S.R."/>
            <person name="Heier L."/>
            <person name="Spannagl M."/>
            <person name="Pfeifer M."/>
            <person name="Jakobsen K.S."/>
            <person name="Wulff B.B."/>
            <person name="Steuernagel B."/>
            <person name="Mayer K.F."/>
            <person name="Olsen O.A."/>
        </authorList>
    </citation>
    <scope>NUCLEOTIDE SEQUENCE [LARGE SCALE GENOMIC DNA]</scope>
    <source>
        <strain evidence="2">cv. AL8/78</strain>
    </source>
</reference>
<reference evidence="1" key="4">
    <citation type="submission" date="2019-03" db="UniProtKB">
        <authorList>
            <consortium name="EnsemblPlants"/>
        </authorList>
    </citation>
    <scope>IDENTIFICATION</scope>
</reference>
<evidence type="ECO:0000313" key="2">
    <source>
        <dbReference type="Proteomes" id="UP000015105"/>
    </source>
</evidence>
<name>A0A453KJ40_AEGTS</name>
<dbReference type="Proteomes" id="UP000015105">
    <property type="component" value="Chromosome 5D"/>
</dbReference>
<dbReference type="Gramene" id="AET5Gv20428100.2">
    <property type="protein sequence ID" value="AET5Gv20428100.2"/>
    <property type="gene ID" value="AET5Gv20428100"/>
</dbReference>
<accession>A0A453KJ40</accession>
<proteinExistence type="predicted"/>
<protein>
    <submittedName>
        <fullName evidence="1">Uncharacterized protein</fullName>
    </submittedName>
</protein>